<dbReference type="AlphaFoldDB" id="A0A2B7X364"/>
<protein>
    <submittedName>
        <fullName evidence="2">Uncharacterized protein</fullName>
    </submittedName>
</protein>
<proteinExistence type="predicted"/>
<comment type="caution">
    <text evidence="2">The sequence shown here is derived from an EMBL/GenBank/DDBJ whole genome shotgun (WGS) entry which is preliminary data.</text>
</comment>
<dbReference type="OrthoDB" id="3350591at2759"/>
<evidence type="ECO:0000256" key="1">
    <source>
        <dbReference type="SAM" id="MobiDB-lite"/>
    </source>
</evidence>
<reference evidence="2 3" key="1">
    <citation type="submission" date="2017-10" db="EMBL/GenBank/DDBJ databases">
        <title>Comparative genomics in systemic dimorphic fungi from Ajellomycetaceae.</title>
        <authorList>
            <person name="Munoz J.F."/>
            <person name="Mcewen J.G."/>
            <person name="Clay O.K."/>
            <person name="Cuomo C.A."/>
        </authorList>
    </citation>
    <scope>NUCLEOTIDE SEQUENCE [LARGE SCALE GENOMIC DNA]</scope>
    <source>
        <strain evidence="2 3">UAMH5409</strain>
    </source>
</reference>
<dbReference type="EMBL" id="PDNB01000150">
    <property type="protein sequence ID" value="PGH03221.1"/>
    <property type="molecule type" value="Genomic_DNA"/>
</dbReference>
<name>A0A2B7X364_9EURO</name>
<evidence type="ECO:0000313" key="2">
    <source>
        <dbReference type="EMBL" id="PGH03221.1"/>
    </source>
</evidence>
<accession>A0A2B7X364</accession>
<dbReference type="PANTHER" id="PTHR38797:SF4">
    <property type="entry name" value="NUCLEAR PORE COMPLEX PROTEIN NUP85"/>
    <property type="match status" value="1"/>
</dbReference>
<dbReference type="Pfam" id="PF12311">
    <property type="entry name" value="DUF3632"/>
    <property type="match status" value="1"/>
</dbReference>
<dbReference type="Proteomes" id="UP000223968">
    <property type="component" value="Unassembled WGS sequence"/>
</dbReference>
<organism evidence="2 3">
    <name type="scientific">Helicocarpus griseus UAMH5409</name>
    <dbReference type="NCBI Taxonomy" id="1447875"/>
    <lineage>
        <taxon>Eukaryota</taxon>
        <taxon>Fungi</taxon>
        <taxon>Dikarya</taxon>
        <taxon>Ascomycota</taxon>
        <taxon>Pezizomycotina</taxon>
        <taxon>Eurotiomycetes</taxon>
        <taxon>Eurotiomycetidae</taxon>
        <taxon>Onygenales</taxon>
        <taxon>Ajellomycetaceae</taxon>
        <taxon>Helicocarpus</taxon>
    </lineage>
</organism>
<feature type="region of interest" description="Disordered" evidence="1">
    <location>
        <begin position="238"/>
        <end position="258"/>
    </location>
</feature>
<dbReference type="InterPro" id="IPR022085">
    <property type="entry name" value="OpdG"/>
</dbReference>
<keyword evidence="3" id="KW-1185">Reference proteome</keyword>
<dbReference type="PANTHER" id="PTHR38797">
    <property type="entry name" value="NUCLEAR PORE COMPLEX PROTEIN NUP85-RELATED"/>
    <property type="match status" value="1"/>
</dbReference>
<gene>
    <name evidence="2" type="ORF">AJ79_07416</name>
</gene>
<evidence type="ECO:0000313" key="3">
    <source>
        <dbReference type="Proteomes" id="UP000223968"/>
    </source>
</evidence>
<dbReference type="InterPro" id="IPR053204">
    <property type="entry name" value="Oxopyrrolidines_Biosynth-assoc"/>
</dbReference>
<sequence>MAGRYAAWLASDNRSTKFDCNSVHILGQYIDGSLTPHDAADQLTQSSNPYSVYVAILHLAKEEDTTDAHYMFVELVKTIFALGMAAWRDENEFGNIWRDTHDSLWSDFADIKAIHNEAARQWINYHTFSAICLASGMKLGLLVVFDVILEALEKKLAKNTTIEATHHANILAAAQYFIHVSKLLLECPPNKAPDYDTELWKGRKCYSAERWAFWKERWEVLRQNQNLPDEITEAARRAEVSMGKAEREAEREKTKKKK</sequence>